<keyword evidence="4" id="KW-0862">Zinc</keyword>
<dbReference type="InterPro" id="IPR001148">
    <property type="entry name" value="CA_dom"/>
</dbReference>
<comment type="catalytic activity">
    <reaction evidence="6">
        <text>hydrogencarbonate + H(+) = CO2 + H2O</text>
        <dbReference type="Rhea" id="RHEA:10748"/>
        <dbReference type="ChEBI" id="CHEBI:15377"/>
        <dbReference type="ChEBI" id="CHEBI:15378"/>
        <dbReference type="ChEBI" id="CHEBI:16526"/>
        <dbReference type="ChEBI" id="CHEBI:17544"/>
        <dbReference type="EC" id="4.2.1.1"/>
    </reaction>
</comment>
<dbReference type="GO" id="GO:0008270">
    <property type="term" value="F:zinc ion binding"/>
    <property type="evidence" value="ECO:0007669"/>
    <property type="project" value="InterPro"/>
</dbReference>
<dbReference type="PROSITE" id="PS51144">
    <property type="entry name" value="ALPHA_CA_2"/>
    <property type="match status" value="1"/>
</dbReference>
<gene>
    <name evidence="9" type="ORF">JX265_008410</name>
</gene>
<sequence length="375" mass="38828">MSSAVARIFLLAAAATPALGFCGSHTHLAARAEGEAVEVNTFGYFGQIGPLNWVGLDPAANALCATGTRQSPINMVEGQFTLVPASDVVLEIPDQPEGITFENLGTTIEGVMEGKGGKLEMNGVEFELKQFHVHHPAEHIDNGVSVEMEIHNVFESADGQIAVLGVYAEVDLGTPVSVVQGKRDVANRRRNLLAQLQAGQNFTLMPSSSIVPQTNAVSSNLYETLFQSVEQIAAPGTKVTSQPLVFSELVETLKAGSFQAYSGSLTTPPCSEGVNWMVATQKVKLSPATIQRVVNVVGFNARFPQNALGQPNVLSFATGTAAPVAEAPAAAPVAEAPAAAPVAEAPAAVPVVEAPAAAPVAEVPAVEAPAKAHGA</sequence>
<evidence type="ECO:0000256" key="7">
    <source>
        <dbReference type="SAM" id="SignalP"/>
    </source>
</evidence>
<organism evidence="9 10">
    <name type="scientific">Neoarthrinium moseri</name>
    <dbReference type="NCBI Taxonomy" id="1658444"/>
    <lineage>
        <taxon>Eukaryota</taxon>
        <taxon>Fungi</taxon>
        <taxon>Dikarya</taxon>
        <taxon>Ascomycota</taxon>
        <taxon>Pezizomycotina</taxon>
        <taxon>Sordariomycetes</taxon>
        <taxon>Xylariomycetidae</taxon>
        <taxon>Amphisphaeriales</taxon>
        <taxon>Apiosporaceae</taxon>
        <taxon>Neoarthrinium</taxon>
    </lineage>
</organism>
<feature type="domain" description="Alpha-carbonic anhydrase" evidence="8">
    <location>
        <begin position="40"/>
        <end position="333"/>
    </location>
</feature>
<reference evidence="9" key="1">
    <citation type="submission" date="2021-03" db="EMBL/GenBank/DDBJ databases">
        <title>Revisited historic fungal species revealed as producer of novel bioactive compounds through whole genome sequencing and comparative genomics.</title>
        <authorList>
            <person name="Vignolle G.A."/>
            <person name="Hochenegger N."/>
            <person name="Mach R.L."/>
            <person name="Mach-Aigner A.R."/>
            <person name="Javad Rahimi M."/>
            <person name="Salim K.A."/>
            <person name="Chan C.M."/>
            <person name="Lim L.B.L."/>
            <person name="Cai F."/>
            <person name="Druzhinina I.S."/>
            <person name="U'Ren J.M."/>
            <person name="Derntl C."/>
        </authorList>
    </citation>
    <scope>NUCLEOTIDE SEQUENCE</scope>
    <source>
        <strain evidence="9">TUCIM 5799</strain>
    </source>
</reference>
<keyword evidence="3" id="KW-0479">Metal-binding</keyword>
<evidence type="ECO:0000256" key="2">
    <source>
        <dbReference type="ARBA" id="ARBA00012925"/>
    </source>
</evidence>
<evidence type="ECO:0000256" key="1">
    <source>
        <dbReference type="ARBA" id="ARBA00010718"/>
    </source>
</evidence>
<dbReference type="SMART" id="SM01057">
    <property type="entry name" value="Carb_anhydrase"/>
    <property type="match status" value="1"/>
</dbReference>
<evidence type="ECO:0000313" key="9">
    <source>
        <dbReference type="EMBL" id="KAI1864686.1"/>
    </source>
</evidence>
<evidence type="ECO:0000256" key="5">
    <source>
        <dbReference type="ARBA" id="ARBA00023239"/>
    </source>
</evidence>
<keyword evidence="5" id="KW-0456">Lyase</keyword>
<dbReference type="OrthoDB" id="429145at2759"/>
<keyword evidence="10" id="KW-1185">Reference proteome</keyword>
<comment type="caution">
    <text evidence="9">The sequence shown here is derived from an EMBL/GenBank/DDBJ whole genome shotgun (WGS) entry which is preliminary data.</text>
</comment>
<dbReference type="Pfam" id="PF00194">
    <property type="entry name" value="Carb_anhydrase"/>
    <property type="match status" value="2"/>
</dbReference>
<dbReference type="GO" id="GO:0004089">
    <property type="term" value="F:carbonate dehydratase activity"/>
    <property type="evidence" value="ECO:0007669"/>
    <property type="project" value="UniProtKB-EC"/>
</dbReference>
<name>A0A9P9WI73_9PEZI</name>
<dbReference type="EC" id="4.2.1.1" evidence="2"/>
<evidence type="ECO:0000256" key="6">
    <source>
        <dbReference type="ARBA" id="ARBA00048348"/>
    </source>
</evidence>
<dbReference type="InterPro" id="IPR036398">
    <property type="entry name" value="CA_dom_sf"/>
</dbReference>
<protein>
    <recommendedName>
        <fullName evidence="2">carbonic anhydrase</fullName>
        <ecNumber evidence="2">4.2.1.1</ecNumber>
    </recommendedName>
</protein>
<dbReference type="EMBL" id="JAFIMR010000023">
    <property type="protein sequence ID" value="KAI1864686.1"/>
    <property type="molecule type" value="Genomic_DNA"/>
</dbReference>
<evidence type="ECO:0000256" key="4">
    <source>
        <dbReference type="ARBA" id="ARBA00022833"/>
    </source>
</evidence>
<dbReference type="PANTHER" id="PTHR18952:SF265">
    <property type="entry name" value="CARBONIC ANHYDRASE"/>
    <property type="match status" value="1"/>
</dbReference>
<keyword evidence="7" id="KW-0732">Signal</keyword>
<dbReference type="CDD" id="cd03124">
    <property type="entry name" value="alpha_CA_prokaryotic_like"/>
    <property type="match status" value="1"/>
</dbReference>
<evidence type="ECO:0000256" key="3">
    <source>
        <dbReference type="ARBA" id="ARBA00022723"/>
    </source>
</evidence>
<dbReference type="InterPro" id="IPR041891">
    <property type="entry name" value="Alpha_CA_prokaryot-like"/>
</dbReference>
<dbReference type="InterPro" id="IPR023561">
    <property type="entry name" value="Carbonic_anhydrase_a-class"/>
</dbReference>
<dbReference type="AlphaFoldDB" id="A0A9P9WI73"/>
<dbReference type="Proteomes" id="UP000829685">
    <property type="component" value="Unassembled WGS sequence"/>
</dbReference>
<proteinExistence type="inferred from homology"/>
<dbReference type="Gene3D" id="3.10.200.10">
    <property type="entry name" value="Alpha carbonic anhydrase"/>
    <property type="match status" value="1"/>
</dbReference>
<dbReference type="PANTHER" id="PTHR18952">
    <property type="entry name" value="CARBONIC ANHYDRASE"/>
    <property type="match status" value="1"/>
</dbReference>
<comment type="similarity">
    <text evidence="1">Belongs to the alpha-carbonic anhydrase family.</text>
</comment>
<dbReference type="SUPFAM" id="SSF51069">
    <property type="entry name" value="Carbonic anhydrase"/>
    <property type="match status" value="1"/>
</dbReference>
<feature type="signal peptide" evidence="7">
    <location>
        <begin position="1"/>
        <end position="20"/>
    </location>
</feature>
<evidence type="ECO:0000313" key="10">
    <source>
        <dbReference type="Proteomes" id="UP000829685"/>
    </source>
</evidence>
<feature type="chain" id="PRO_5040208660" description="carbonic anhydrase" evidence="7">
    <location>
        <begin position="21"/>
        <end position="375"/>
    </location>
</feature>
<accession>A0A9P9WI73</accession>
<evidence type="ECO:0000259" key="8">
    <source>
        <dbReference type="PROSITE" id="PS51144"/>
    </source>
</evidence>